<dbReference type="Gene3D" id="3.40.309.10">
    <property type="entry name" value="Aldehyde Dehydrogenase, Chain A, domain 2"/>
    <property type="match status" value="1"/>
</dbReference>
<dbReference type="InterPro" id="IPR016162">
    <property type="entry name" value="Ald_DH_N"/>
</dbReference>
<reference evidence="4 5" key="1">
    <citation type="submission" date="2017-01" db="EMBL/GenBank/DDBJ databases">
        <title>Genomic analysis of Xuhuaishuia manganoxidans DY6-4.</title>
        <authorList>
            <person name="Wang X."/>
        </authorList>
    </citation>
    <scope>NUCLEOTIDE SEQUENCE [LARGE SCALE GENOMIC DNA]</scope>
    <source>
        <strain evidence="4 5">DY6-4</strain>
    </source>
</reference>
<dbReference type="AlphaFoldDB" id="A0A1U7DMD1"/>
<dbReference type="InterPro" id="IPR015590">
    <property type="entry name" value="Aldehyde_DH_dom"/>
</dbReference>
<dbReference type="FunFam" id="3.40.309.10:FF:000012">
    <property type="entry name" value="Betaine aldehyde dehydrogenase"/>
    <property type="match status" value="1"/>
</dbReference>
<name>A0A1U7DMD1_9RHOB</name>
<dbReference type="FunFam" id="3.40.605.10:FF:000007">
    <property type="entry name" value="NAD/NADP-dependent betaine aldehyde dehydrogenase"/>
    <property type="match status" value="1"/>
</dbReference>
<dbReference type="Proteomes" id="UP000187266">
    <property type="component" value="Chromosome"/>
</dbReference>
<evidence type="ECO:0000313" key="4">
    <source>
        <dbReference type="EMBL" id="APX91131.1"/>
    </source>
</evidence>
<dbReference type="PROSITE" id="PS00687">
    <property type="entry name" value="ALDEHYDE_DEHYDR_GLU"/>
    <property type="match status" value="1"/>
</dbReference>
<evidence type="ECO:0000256" key="1">
    <source>
        <dbReference type="ARBA" id="ARBA00009986"/>
    </source>
</evidence>
<dbReference type="PANTHER" id="PTHR11699">
    <property type="entry name" value="ALDEHYDE DEHYDROGENASE-RELATED"/>
    <property type="match status" value="1"/>
</dbReference>
<evidence type="ECO:0000313" key="5">
    <source>
        <dbReference type="Proteomes" id="UP000187266"/>
    </source>
</evidence>
<comment type="similarity">
    <text evidence="1 3">Belongs to the aldehyde dehydrogenase family.</text>
</comment>
<dbReference type="STRING" id="1267768.BV394_11810"/>
<dbReference type="SUPFAM" id="SSF53720">
    <property type="entry name" value="ALDH-like"/>
    <property type="match status" value="1"/>
</dbReference>
<dbReference type="InterPro" id="IPR029510">
    <property type="entry name" value="Ald_DH_CS_GLU"/>
</dbReference>
<organism evidence="4 5">
    <name type="scientific">Brevirhabdus pacifica</name>
    <dbReference type="NCBI Taxonomy" id="1267768"/>
    <lineage>
        <taxon>Bacteria</taxon>
        <taxon>Pseudomonadati</taxon>
        <taxon>Pseudomonadota</taxon>
        <taxon>Alphaproteobacteria</taxon>
        <taxon>Rhodobacterales</taxon>
        <taxon>Paracoccaceae</taxon>
        <taxon>Brevirhabdus</taxon>
    </lineage>
</organism>
<gene>
    <name evidence="4" type="ORF">BV394_11810</name>
</gene>
<dbReference type="Pfam" id="PF00171">
    <property type="entry name" value="Aldedh"/>
    <property type="match status" value="1"/>
</dbReference>
<dbReference type="InterPro" id="IPR016161">
    <property type="entry name" value="Ald_DH/histidinol_DH"/>
</dbReference>
<dbReference type="EMBL" id="CP019124">
    <property type="protein sequence ID" value="APX91131.1"/>
    <property type="molecule type" value="Genomic_DNA"/>
</dbReference>
<proteinExistence type="inferred from homology"/>
<sequence>MLKKQNYPVSTKMLIDGELVASESGAELVSTDPADESELGRVPAATAADVNRAVAAAERAQPEWARIGPVARGAYLRKLAAALRERADEVLELEVRDTGNTITKMAADVGQAADTMDYFAGLATELKGETIPASSEHLHLTLREPYGVVGRIVPFNHPIKFAAHAISAPLIAGNTVVVKPPEQSPLSAALLGELCRDILPAGCVNILTGNGMPTGDAIVRHPSIKRIAFTGSVPTGRAIQMAAAESGVKNVTLELGGKNPLIAFPDMDPAKIAEVGLAGMNFSWQGQSCGSTSRLLLHEDIHDEVVERLLEAVARIRVGHPLDPASQMGPLNSRRHYERVQSMIAKGNEEGARLRFGGQRPPGKEFERGYWLQPTVFSDVEAGMTLAREEIFGPVLSIFKWRTEEEAFDLANSTEYGLTASIWTNDIKTAMRAVRRVKSGYIWVNGASGHFYGTPFGGMKSSGIGREEGLGELLSYTETKTVHFMGAFA</sequence>
<keyword evidence="2 3" id="KW-0560">Oxidoreductase</keyword>
<evidence type="ECO:0000256" key="2">
    <source>
        <dbReference type="ARBA" id="ARBA00023002"/>
    </source>
</evidence>
<protein>
    <submittedName>
        <fullName evidence="4">Aldehyde dehydrogenase</fullName>
    </submittedName>
</protein>
<dbReference type="InterPro" id="IPR016163">
    <property type="entry name" value="Ald_DH_C"/>
</dbReference>
<accession>A0A2M9D597</accession>
<dbReference type="Gene3D" id="3.40.605.10">
    <property type="entry name" value="Aldehyde Dehydrogenase, Chain A, domain 1"/>
    <property type="match status" value="1"/>
</dbReference>
<keyword evidence="5" id="KW-1185">Reference proteome</keyword>
<evidence type="ECO:0000256" key="3">
    <source>
        <dbReference type="RuleBase" id="RU003345"/>
    </source>
</evidence>
<accession>A0A1U7DMD1</accession>
<dbReference type="GO" id="GO:0016620">
    <property type="term" value="F:oxidoreductase activity, acting on the aldehyde or oxo group of donors, NAD or NADP as acceptor"/>
    <property type="evidence" value="ECO:0007669"/>
    <property type="project" value="InterPro"/>
</dbReference>
<dbReference type="RefSeq" id="WP_076981147.1">
    <property type="nucleotide sequence ID" value="NZ_MTCO01000297.1"/>
</dbReference>